<organism evidence="1 2">
    <name type="scientific">Alkalispirillum mobile</name>
    <dbReference type="NCBI Taxonomy" id="85925"/>
    <lineage>
        <taxon>Bacteria</taxon>
        <taxon>Pseudomonadati</taxon>
        <taxon>Pseudomonadota</taxon>
        <taxon>Gammaproteobacteria</taxon>
        <taxon>Chromatiales</taxon>
        <taxon>Ectothiorhodospiraceae</taxon>
        <taxon>Alkalispirillum</taxon>
    </lineage>
</organism>
<evidence type="ECO:0000313" key="1">
    <source>
        <dbReference type="EMBL" id="RLK50428.1"/>
    </source>
</evidence>
<gene>
    <name evidence="1" type="ORF">DFR31_0324</name>
</gene>
<name>A0A498CDB6_9GAMM</name>
<dbReference type="Proteomes" id="UP000275461">
    <property type="component" value="Unassembled WGS sequence"/>
</dbReference>
<proteinExistence type="predicted"/>
<sequence>MEAGPTNGFAALLGWSMSAIEPIKKCDHCHPALRGDGAVGGCYQIGYLQASVTNGTDRKWV</sequence>
<comment type="caution">
    <text evidence="1">The sequence shown here is derived from an EMBL/GenBank/DDBJ whole genome shotgun (WGS) entry which is preliminary data.</text>
</comment>
<protein>
    <submittedName>
        <fullName evidence="1">Uncharacterized protein</fullName>
    </submittedName>
</protein>
<dbReference type="AlphaFoldDB" id="A0A498CDB6"/>
<dbReference type="EMBL" id="RCDA01000001">
    <property type="protein sequence ID" value="RLK50428.1"/>
    <property type="molecule type" value="Genomic_DNA"/>
</dbReference>
<evidence type="ECO:0000313" key="2">
    <source>
        <dbReference type="Proteomes" id="UP000275461"/>
    </source>
</evidence>
<reference evidence="1 2" key="1">
    <citation type="submission" date="2018-10" db="EMBL/GenBank/DDBJ databases">
        <title>Genomic Encyclopedia of Type Strains, Phase IV (KMG-IV): sequencing the most valuable type-strain genomes for metagenomic binning, comparative biology and taxonomic classification.</title>
        <authorList>
            <person name="Goeker M."/>
        </authorList>
    </citation>
    <scope>NUCLEOTIDE SEQUENCE [LARGE SCALE GENOMIC DNA]</scope>
    <source>
        <strain evidence="1 2">DSM 12769</strain>
    </source>
</reference>
<accession>A0A498CDB6</accession>
<keyword evidence="2" id="KW-1185">Reference proteome</keyword>